<evidence type="ECO:0000259" key="2">
    <source>
        <dbReference type="Pfam" id="PF13340"/>
    </source>
</evidence>
<name>A0ABR8F8P2_NOSLI</name>
<dbReference type="NCBIfam" id="NF033580">
    <property type="entry name" value="transpos_IS5_3"/>
    <property type="match status" value="1"/>
</dbReference>
<gene>
    <name evidence="3" type="ORF">H6G95_36320</name>
</gene>
<feature type="domain" description="Transposase IS4-like" evidence="1">
    <location>
        <begin position="108"/>
        <end position="251"/>
    </location>
</feature>
<comment type="caution">
    <text evidence="3">The sequence shown here is derived from an EMBL/GenBank/DDBJ whole genome shotgun (WGS) entry which is preliminary data.</text>
</comment>
<dbReference type="InterPro" id="IPR002559">
    <property type="entry name" value="Transposase_11"/>
</dbReference>
<dbReference type="Pfam" id="PF01609">
    <property type="entry name" value="DDE_Tnp_1"/>
    <property type="match status" value="1"/>
</dbReference>
<dbReference type="Pfam" id="PF13340">
    <property type="entry name" value="DUF4096"/>
    <property type="match status" value="1"/>
</dbReference>
<reference evidence="3 4" key="1">
    <citation type="journal article" date="2020" name="ISME J.">
        <title>Comparative genomics reveals insights into cyanobacterial evolution and habitat adaptation.</title>
        <authorList>
            <person name="Chen M.Y."/>
            <person name="Teng W.K."/>
            <person name="Zhao L."/>
            <person name="Hu C.X."/>
            <person name="Zhou Y.K."/>
            <person name="Han B.P."/>
            <person name="Song L.R."/>
            <person name="Shu W.S."/>
        </authorList>
    </citation>
    <scope>NUCLEOTIDE SEQUENCE [LARGE SCALE GENOMIC DNA]</scope>
    <source>
        <strain evidence="3 4">FACHB-391</strain>
    </source>
</reference>
<feature type="domain" description="Insertion element IS402-like" evidence="2">
    <location>
        <begin position="19"/>
        <end position="92"/>
    </location>
</feature>
<dbReference type="PANTHER" id="PTHR30007">
    <property type="entry name" value="PHP DOMAIN PROTEIN"/>
    <property type="match status" value="1"/>
</dbReference>
<accession>A0ABR8F8P2</accession>
<protein>
    <submittedName>
        <fullName evidence="3">IS5 family transposase</fullName>
    </submittedName>
</protein>
<evidence type="ECO:0000259" key="1">
    <source>
        <dbReference type="Pfam" id="PF01609"/>
    </source>
</evidence>
<proteinExistence type="predicted"/>
<dbReference type="EMBL" id="JACJTE010000122">
    <property type="protein sequence ID" value="MBD2565928.1"/>
    <property type="molecule type" value="Genomic_DNA"/>
</dbReference>
<dbReference type="PANTHER" id="PTHR30007:SF0">
    <property type="entry name" value="TRANSPOSASE"/>
    <property type="match status" value="1"/>
</dbReference>
<dbReference type="RefSeq" id="WP_190901962.1">
    <property type="nucleotide sequence ID" value="NZ_JACJTE010000122.1"/>
</dbReference>
<sequence>MSRLPAIENPHRKPYPSDLSDAEWLILKPLLPTPKGFGHPVEVDLREILNAIFYVQRTGCQWEMLPHDLPPYTTVYGYFQKWQRKGIWQTIHDQVRHKLRQDLGRDEKSTVAIADSQSVKTTGKKGEVYGFDGGKKVKGRKRHIVVDSQGLLIGVLVTEANASERLGAVVVLHEAAEELSKLEVVWVDQGYSGENFAQAVKHICGEQVRVEVIERISKTFERLPKRWIVERTFGWLNRFRHLSKDYELYTELSEAMIYGSLIRLMIKRMAA</sequence>
<organism evidence="3 4">
    <name type="scientific">Nostoc linckia FACHB-391</name>
    <dbReference type="NCBI Taxonomy" id="2692906"/>
    <lineage>
        <taxon>Bacteria</taxon>
        <taxon>Bacillati</taxon>
        <taxon>Cyanobacteriota</taxon>
        <taxon>Cyanophyceae</taxon>
        <taxon>Nostocales</taxon>
        <taxon>Nostocaceae</taxon>
        <taxon>Nostoc</taxon>
    </lineage>
</organism>
<dbReference type="Proteomes" id="UP000604661">
    <property type="component" value="Unassembled WGS sequence"/>
</dbReference>
<evidence type="ECO:0000313" key="4">
    <source>
        <dbReference type="Proteomes" id="UP000604661"/>
    </source>
</evidence>
<evidence type="ECO:0000313" key="3">
    <source>
        <dbReference type="EMBL" id="MBD2565928.1"/>
    </source>
</evidence>
<dbReference type="InterPro" id="IPR025161">
    <property type="entry name" value="IS402-like_dom"/>
</dbReference>
<keyword evidence="4" id="KW-1185">Reference proteome</keyword>